<keyword evidence="2" id="KW-1185">Reference proteome</keyword>
<dbReference type="GO" id="GO:0005840">
    <property type="term" value="C:ribosome"/>
    <property type="evidence" value="ECO:0007669"/>
    <property type="project" value="UniProtKB-KW"/>
</dbReference>
<organism evidence="1 2">
    <name type="scientific">Elysia marginata</name>
    <dbReference type="NCBI Taxonomy" id="1093978"/>
    <lineage>
        <taxon>Eukaryota</taxon>
        <taxon>Metazoa</taxon>
        <taxon>Spiralia</taxon>
        <taxon>Lophotrochozoa</taxon>
        <taxon>Mollusca</taxon>
        <taxon>Gastropoda</taxon>
        <taxon>Heterobranchia</taxon>
        <taxon>Euthyneura</taxon>
        <taxon>Panpulmonata</taxon>
        <taxon>Sacoglossa</taxon>
        <taxon>Placobranchoidea</taxon>
        <taxon>Plakobranchidae</taxon>
        <taxon>Elysia</taxon>
    </lineage>
</organism>
<keyword evidence="1" id="KW-0689">Ribosomal protein</keyword>
<accession>A0AAV4GVX9</accession>
<comment type="caution">
    <text evidence="1">The sequence shown here is derived from an EMBL/GenBank/DDBJ whole genome shotgun (WGS) entry which is preliminary data.</text>
</comment>
<name>A0AAV4GVX9_9GAST</name>
<feature type="non-terminal residue" evidence="1">
    <location>
        <position position="1"/>
    </location>
</feature>
<dbReference type="AlphaFoldDB" id="A0AAV4GVX9"/>
<dbReference type="Proteomes" id="UP000762676">
    <property type="component" value="Unassembled WGS sequence"/>
</dbReference>
<protein>
    <submittedName>
        <fullName evidence="1">50S ribosomal protein L18 RplR</fullName>
    </submittedName>
</protein>
<evidence type="ECO:0000313" key="1">
    <source>
        <dbReference type="EMBL" id="GFR89103.1"/>
    </source>
</evidence>
<keyword evidence="1" id="KW-0687">Ribonucleoprotein</keyword>
<sequence>VQGLTLKLCTVTNTNQLQALGEACAYTSHHIAYQRPGSTGHGAGQLAAITGFESQDVFILLNFDSHMDIKIQLTHTTFDSDMLASQLNFYTSRDFNWALCYTRHISPPLEYGAEYFATNTRGAGGAIGHHALVSGNDSDTQAAVDFRQRASGCVVTQTRTAYTLELFDYRLAFEVLQLNAELGLAFTFNFEVSDETFVFQYFCNGSFNLGSWHADRRMFCHLGITDSS</sequence>
<reference evidence="1 2" key="1">
    <citation type="journal article" date="2021" name="Elife">
        <title>Chloroplast acquisition without the gene transfer in kleptoplastic sea slugs, Plakobranchus ocellatus.</title>
        <authorList>
            <person name="Maeda T."/>
            <person name="Takahashi S."/>
            <person name="Yoshida T."/>
            <person name="Shimamura S."/>
            <person name="Takaki Y."/>
            <person name="Nagai Y."/>
            <person name="Toyoda A."/>
            <person name="Suzuki Y."/>
            <person name="Arimoto A."/>
            <person name="Ishii H."/>
            <person name="Satoh N."/>
            <person name="Nishiyama T."/>
            <person name="Hasebe M."/>
            <person name="Maruyama T."/>
            <person name="Minagawa J."/>
            <person name="Obokata J."/>
            <person name="Shigenobu S."/>
        </authorList>
    </citation>
    <scope>NUCLEOTIDE SEQUENCE [LARGE SCALE GENOMIC DNA]</scope>
</reference>
<dbReference type="EMBL" id="BMAT01008604">
    <property type="protein sequence ID" value="GFR89103.1"/>
    <property type="molecule type" value="Genomic_DNA"/>
</dbReference>
<proteinExistence type="predicted"/>
<evidence type="ECO:0000313" key="2">
    <source>
        <dbReference type="Proteomes" id="UP000762676"/>
    </source>
</evidence>
<gene>
    <name evidence="1" type="ORF">ElyMa_004269800</name>
</gene>